<evidence type="ECO:0000313" key="2">
    <source>
        <dbReference type="Proteomes" id="UP001433508"/>
    </source>
</evidence>
<keyword evidence="2" id="KW-1185">Reference proteome</keyword>
<reference evidence="2" key="1">
    <citation type="journal article" date="2024" name="Front. Bioeng. Biotechnol.">
        <title>Genome-scale model development and genomic sequencing of the oleaginous clade Lipomyces.</title>
        <authorList>
            <person name="Czajka J.J."/>
            <person name="Han Y."/>
            <person name="Kim J."/>
            <person name="Mondo S.J."/>
            <person name="Hofstad B.A."/>
            <person name="Robles A."/>
            <person name="Haridas S."/>
            <person name="Riley R."/>
            <person name="LaButti K."/>
            <person name="Pangilinan J."/>
            <person name="Andreopoulos W."/>
            <person name="Lipzen A."/>
            <person name="Yan J."/>
            <person name="Wang M."/>
            <person name="Ng V."/>
            <person name="Grigoriev I.V."/>
            <person name="Spatafora J.W."/>
            <person name="Magnuson J.K."/>
            <person name="Baker S.E."/>
            <person name="Pomraning K.R."/>
        </authorList>
    </citation>
    <scope>NUCLEOTIDE SEQUENCE [LARGE SCALE GENOMIC DNA]</scope>
    <source>
        <strain evidence="2">CBS 7786</strain>
    </source>
</reference>
<evidence type="ECO:0000313" key="1">
    <source>
        <dbReference type="EMBL" id="KAK9238207.1"/>
    </source>
</evidence>
<gene>
    <name evidence="1" type="ORF">V1525DRAFT_401846</name>
</gene>
<keyword evidence="1" id="KW-0675">Receptor</keyword>
<protein>
    <submittedName>
        <fullName evidence="1">Signal recognition particle receptor beta subunit-domain-containing protein</fullName>
    </submittedName>
</protein>
<organism evidence="1 2">
    <name type="scientific">Lipomyces kononenkoae</name>
    <name type="common">Yeast</name>
    <dbReference type="NCBI Taxonomy" id="34357"/>
    <lineage>
        <taxon>Eukaryota</taxon>
        <taxon>Fungi</taxon>
        <taxon>Dikarya</taxon>
        <taxon>Ascomycota</taxon>
        <taxon>Saccharomycotina</taxon>
        <taxon>Lipomycetes</taxon>
        <taxon>Lipomycetales</taxon>
        <taxon>Lipomycetaceae</taxon>
        <taxon>Lipomyces</taxon>
    </lineage>
</organism>
<proteinExistence type="predicted"/>
<sequence length="289" mass="31374">MSTPAEMGKSGVLKTHEATSTSGYGLPVYILGLAFLIITVYFAYELLYRRTKGVAAGGPTFIIAGPSGAGKTALFTLLRYGEKSTTLPSVEQNISTTFRLPNLPDTAKPFVLIDTPGHQKLRHGMFSALQIAQTARTIHGVLYVVDASAISRPERLREAAEYLYDILRITERVRGGTDVLVAANKSELFTAVPAKRLRTLLEVELDKIRESRAKSVDKVGAGGDKHDGDDGDEDDSAVVGGNLWLGRGGEKEGPFKFEDLETEVTVVDGSVDNDKIDGWLGWMEERAVN</sequence>
<name>A0ACC3T5T5_LIPKO</name>
<dbReference type="Proteomes" id="UP001433508">
    <property type="component" value="Unassembled WGS sequence"/>
</dbReference>
<dbReference type="EMBL" id="MU971359">
    <property type="protein sequence ID" value="KAK9238207.1"/>
    <property type="molecule type" value="Genomic_DNA"/>
</dbReference>
<comment type="caution">
    <text evidence="1">The sequence shown here is derived from an EMBL/GenBank/DDBJ whole genome shotgun (WGS) entry which is preliminary data.</text>
</comment>
<accession>A0ACC3T5T5</accession>